<sequence>MTGRQEGRQEGKDQGKKPLARSTESLGWLAQSGMQPRKRRDIEGVGASSLVAMQAQVLRAQQEAALVKEGKLDAEELRARRKGGIAALLGKKNAGVGLRDERDRLEVKTATDKLGESRAALERKAALYDRLARGEVDDEDAIYEVDFLMKGGVGGGGTASGNGGTAWHQQQQQGEVDTAGMAAYTATGGLRSGDMAREQERRSWEAEQEAEIAAEEETERRRKERRELLNEVIEEGAEERLLAATARQQRQAAEARKRERLRQALLKKQLEQLKQQRGGPAAQQQPPAAKPSAPQ</sequence>
<proteinExistence type="predicted"/>
<evidence type="ECO:0000313" key="3">
    <source>
        <dbReference type="EMBL" id="KAI3431435.1"/>
    </source>
</evidence>
<comment type="caution">
    <text evidence="3">The sequence shown here is derived from an EMBL/GenBank/DDBJ whole genome shotgun (WGS) entry which is preliminary data.</text>
</comment>
<feature type="compositionally biased region" description="Basic and acidic residues" evidence="2">
    <location>
        <begin position="194"/>
        <end position="205"/>
    </location>
</feature>
<feature type="region of interest" description="Disordered" evidence="2">
    <location>
        <begin position="1"/>
        <end position="42"/>
    </location>
</feature>
<dbReference type="AlphaFoldDB" id="A0A9D4TPQ2"/>
<feature type="region of interest" description="Disordered" evidence="2">
    <location>
        <begin position="265"/>
        <end position="295"/>
    </location>
</feature>
<name>A0A9D4TPQ2_CHLVU</name>
<dbReference type="PANTHER" id="PTHR15885">
    <property type="entry name" value="COILED-COIL DOMAIN-CONTAINING PROTEIN 174"/>
    <property type="match status" value="1"/>
</dbReference>
<evidence type="ECO:0000256" key="2">
    <source>
        <dbReference type="SAM" id="MobiDB-lite"/>
    </source>
</evidence>
<dbReference type="InterPro" id="IPR025066">
    <property type="entry name" value="CCDC174-like"/>
</dbReference>
<dbReference type="Proteomes" id="UP001055712">
    <property type="component" value="Unassembled WGS sequence"/>
</dbReference>
<keyword evidence="1" id="KW-0175">Coiled coil</keyword>
<gene>
    <name evidence="3" type="ORF">D9Q98_004487</name>
</gene>
<dbReference type="EMBL" id="SIDB01000006">
    <property type="protein sequence ID" value="KAI3431435.1"/>
    <property type="molecule type" value="Genomic_DNA"/>
</dbReference>
<dbReference type="OrthoDB" id="514416at2759"/>
<reference evidence="3" key="2">
    <citation type="submission" date="2020-11" db="EMBL/GenBank/DDBJ databases">
        <authorList>
            <person name="Cecchin M."/>
            <person name="Marcolungo L."/>
            <person name="Rossato M."/>
            <person name="Girolomoni L."/>
            <person name="Cosentino E."/>
            <person name="Cuine S."/>
            <person name="Li-Beisson Y."/>
            <person name="Delledonne M."/>
            <person name="Ballottari M."/>
        </authorList>
    </citation>
    <scope>NUCLEOTIDE SEQUENCE</scope>
    <source>
        <strain evidence="3">211/11P</strain>
        <tissue evidence="3">Whole cell</tissue>
    </source>
</reference>
<evidence type="ECO:0000256" key="1">
    <source>
        <dbReference type="ARBA" id="ARBA00023054"/>
    </source>
</evidence>
<keyword evidence="4" id="KW-1185">Reference proteome</keyword>
<feature type="region of interest" description="Disordered" evidence="2">
    <location>
        <begin position="187"/>
        <end position="224"/>
    </location>
</feature>
<reference evidence="3" key="1">
    <citation type="journal article" date="2019" name="Plant J.">
        <title>Chlorella vulgaris genome assembly and annotation reveals the molecular basis for metabolic acclimation to high light conditions.</title>
        <authorList>
            <person name="Cecchin M."/>
            <person name="Marcolungo L."/>
            <person name="Rossato M."/>
            <person name="Girolomoni L."/>
            <person name="Cosentino E."/>
            <person name="Cuine S."/>
            <person name="Li-Beisson Y."/>
            <person name="Delledonne M."/>
            <person name="Ballottari M."/>
        </authorList>
    </citation>
    <scope>NUCLEOTIDE SEQUENCE</scope>
    <source>
        <strain evidence="3">211/11P</strain>
    </source>
</reference>
<accession>A0A9D4TPQ2</accession>
<protein>
    <submittedName>
        <fullName evidence="3">Uncharacterized protein</fullName>
    </submittedName>
</protein>
<feature type="compositionally biased region" description="Acidic residues" evidence="2">
    <location>
        <begin position="206"/>
        <end position="217"/>
    </location>
</feature>
<organism evidence="3 4">
    <name type="scientific">Chlorella vulgaris</name>
    <name type="common">Green alga</name>
    <dbReference type="NCBI Taxonomy" id="3077"/>
    <lineage>
        <taxon>Eukaryota</taxon>
        <taxon>Viridiplantae</taxon>
        <taxon>Chlorophyta</taxon>
        <taxon>core chlorophytes</taxon>
        <taxon>Trebouxiophyceae</taxon>
        <taxon>Chlorellales</taxon>
        <taxon>Chlorellaceae</taxon>
        <taxon>Chlorella clade</taxon>
        <taxon>Chlorella</taxon>
    </lineage>
</organism>
<dbReference type="GO" id="GO:0005634">
    <property type="term" value="C:nucleus"/>
    <property type="evidence" value="ECO:0007669"/>
    <property type="project" value="TreeGrafter"/>
</dbReference>
<feature type="compositionally biased region" description="Basic and acidic residues" evidence="2">
    <location>
        <begin position="1"/>
        <end position="16"/>
    </location>
</feature>
<evidence type="ECO:0000313" key="4">
    <source>
        <dbReference type="Proteomes" id="UP001055712"/>
    </source>
</evidence>
<dbReference type="PANTHER" id="PTHR15885:SF1">
    <property type="entry name" value="COILED-COIL DOMAIN-CONTAINING PROTEIN 174"/>
    <property type="match status" value="1"/>
</dbReference>